<evidence type="ECO:0000313" key="7">
    <source>
        <dbReference type="EMBL" id="KAE9395074.1"/>
    </source>
</evidence>
<dbReference type="GO" id="GO:0005634">
    <property type="term" value="C:nucleus"/>
    <property type="evidence" value="ECO:0007669"/>
    <property type="project" value="TreeGrafter"/>
</dbReference>
<dbReference type="PROSITE" id="PS50280">
    <property type="entry name" value="SET"/>
    <property type="match status" value="1"/>
</dbReference>
<dbReference type="PROSITE" id="PS50865">
    <property type="entry name" value="ZF_MYND_2"/>
    <property type="match status" value="1"/>
</dbReference>
<dbReference type="CDD" id="cd20071">
    <property type="entry name" value="SET_SMYD"/>
    <property type="match status" value="1"/>
</dbReference>
<gene>
    <name evidence="7" type="ORF">BT96DRAFT_966800</name>
</gene>
<dbReference type="AlphaFoldDB" id="A0A6A4HCQ9"/>
<reference evidence="7" key="1">
    <citation type="journal article" date="2019" name="Environ. Microbiol.">
        <title>Fungal ecological strategies reflected in gene transcription - a case study of two litter decomposers.</title>
        <authorList>
            <person name="Barbi F."/>
            <person name="Kohler A."/>
            <person name="Barry K."/>
            <person name="Baskaran P."/>
            <person name="Daum C."/>
            <person name="Fauchery L."/>
            <person name="Ihrmark K."/>
            <person name="Kuo A."/>
            <person name="LaButti K."/>
            <person name="Lipzen A."/>
            <person name="Morin E."/>
            <person name="Grigoriev I.V."/>
            <person name="Henrissat B."/>
            <person name="Lindahl B."/>
            <person name="Martin F."/>
        </authorList>
    </citation>
    <scope>NUCLEOTIDE SEQUENCE</scope>
    <source>
        <strain evidence="7">JB14</strain>
    </source>
</reference>
<feature type="domain" description="MYND-type" evidence="6">
    <location>
        <begin position="31"/>
        <end position="74"/>
    </location>
</feature>
<dbReference type="EMBL" id="ML769538">
    <property type="protein sequence ID" value="KAE9395074.1"/>
    <property type="molecule type" value="Genomic_DNA"/>
</dbReference>
<organism evidence="7 8">
    <name type="scientific">Gymnopus androsaceus JB14</name>
    <dbReference type="NCBI Taxonomy" id="1447944"/>
    <lineage>
        <taxon>Eukaryota</taxon>
        <taxon>Fungi</taxon>
        <taxon>Dikarya</taxon>
        <taxon>Basidiomycota</taxon>
        <taxon>Agaricomycotina</taxon>
        <taxon>Agaricomycetes</taxon>
        <taxon>Agaricomycetidae</taxon>
        <taxon>Agaricales</taxon>
        <taxon>Marasmiineae</taxon>
        <taxon>Omphalotaceae</taxon>
        <taxon>Gymnopus</taxon>
    </lineage>
</organism>
<dbReference type="InterPro" id="IPR001214">
    <property type="entry name" value="SET_dom"/>
</dbReference>
<dbReference type="Pfam" id="PF01753">
    <property type="entry name" value="zf-MYND"/>
    <property type="match status" value="1"/>
</dbReference>
<keyword evidence="8" id="KW-1185">Reference proteome</keyword>
<dbReference type="Gene3D" id="1.10.220.160">
    <property type="match status" value="1"/>
</dbReference>
<accession>A0A6A4HCQ9</accession>
<keyword evidence="1" id="KW-0479">Metal-binding</keyword>
<dbReference type="OrthoDB" id="5945798at2759"/>
<evidence type="ECO:0000256" key="2">
    <source>
        <dbReference type="ARBA" id="ARBA00022771"/>
    </source>
</evidence>
<proteinExistence type="predicted"/>
<evidence type="ECO:0000313" key="8">
    <source>
        <dbReference type="Proteomes" id="UP000799118"/>
    </source>
</evidence>
<evidence type="ECO:0000256" key="4">
    <source>
        <dbReference type="PROSITE-ProRule" id="PRU00134"/>
    </source>
</evidence>
<dbReference type="SUPFAM" id="SSF144232">
    <property type="entry name" value="HIT/MYND zinc finger-like"/>
    <property type="match status" value="1"/>
</dbReference>
<evidence type="ECO:0000256" key="1">
    <source>
        <dbReference type="ARBA" id="ARBA00022723"/>
    </source>
</evidence>
<evidence type="ECO:0000256" key="3">
    <source>
        <dbReference type="ARBA" id="ARBA00022833"/>
    </source>
</evidence>
<dbReference type="PANTHER" id="PTHR12197">
    <property type="entry name" value="HISTONE-LYSINE N-METHYLTRANSFERASE SMYD"/>
    <property type="match status" value="1"/>
</dbReference>
<dbReference type="Pfam" id="PF00856">
    <property type="entry name" value="SET"/>
    <property type="match status" value="1"/>
</dbReference>
<dbReference type="InterPro" id="IPR050869">
    <property type="entry name" value="H3K4_H4K5_MeTrfase"/>
</dbReference>
<feature type="domain" description="SET" evidence="5">
    <location>
        <begin position="1"/>
        <end position="225"/>
    </location>
</feature>
<evidence type="ECO:0000259" key="6">
    <source>
        <dbReference type="PROSITE" id="PS50865"/>
    </source>
</evidence>
<dbReference type="Gene3D" id="2.170.270.10">
    <property type="entry name" value="SET domain"/>
    <property type="match status" value="1"/>
</dbReference>
<protein>
    <submittedName>
        <fullName evidence="7">SET domain-containing protein</fullName>
    </submittedName>
</protein>
<dbReference type="Proteomes" id="UP000799118">
    <property type="component" value="Unassembled WGS sequence"/>
</dbReference>
<keyword evidence="2 4" id="KW-0863">Zinc-finger</keyword>
<dbReference type="GO" id="GO:0008270">
    <property type="term" value="F:zinc ion binding"/>
    <property type="evidence" value="ECO:0007669"/>
    <property type="project" value="UniProtKB-KW"/>
</dbReference>
<dbReference type="Gene3D" id="6.10.140.2220">
    <property type="match status" value="1"/>
</dbReference>
<name>A0A6A4HCQ9_9AGAR</name>
<dbReference type="InterPro" id="IPR046341">
    <property type="entry name" value="SET_dom_sf"/>
</dbReference>
<keyword evidence="3" id="KW-0862">Zinc</keyword>
<sequence>MAKNPFAAGSVILSTSSFVNVLLPSEKGQRCDHCHRLSSLGSLKRCTGCVSFFYCDQTCRSQSMDWKFGHRKICKLYNAYTSSTAFQALEAHKKMDALLLSSLVAHLSSVDVKEWDETIPISTFLSLLCGPVEGSAPPICPRHTFDQTLVDGLYARFENNNFSIHSHFRKTYAHGIFPVASRLFNHSCMPNAAMKFIIQTHEPLKMQVVALRPISAGEEICVPYLDPALLQTRTAVFQLTYGFMCSCSSCKVVRKVGIIPEPPAEPAEFQNICWRLREFVKSMGTGTSPFLTGDSSIFPADLACVLHESFITILSDKFSAASFLHDGPYDDVVETSSTLVALYSLIYPPNYPQIGLHLLERAKSCWNHIVRSRPADNTAMLAADLEDAVASARSVLKVIGPEGDSNDGPIDELQTLTNVKNSI</sequence>
<evidence type="ECO:0000259" key="5">
    <source>
        <dbReference type="PROSITE" id="PS50280"/>
    </source>
</evidence>
<dbReference type="SUPFAM" id="SSF82199">
    <property type="entry name" value="SET domain"/>
    <property type="match status" value="1"/>
</dbReference>
<dbReference type="PANTHER" id="PTHR12197:SF251">
    <property type="entry name" value="EG:BACR7C10.4 PROTEIN"/>
    <property type="match status" value="1"/>
</dbReference>
<dbReference type="InterPro" id="IPR002893">
    <property type="entry name" value="Znf_MYND"/>
</dbReference>